<feature type="domain" description="LD-carboxypeptidase C-terminal" evidence="8">
    <location>
        <begin position="175"/>
        <end position="291"/>
    </location>
</feature>
<dbReference type="SUPFAM" id="SSF141986">
    <property type="entry name" value="LD-carboxypeptidase A C-terminal domain-like"/>
    <property type="match status" value="1"/>
</dbReference>
<dbReference type="PANTHER" id="PTHR30237:SF2">
    <property type="entry name" value="MUREIN TETRAPEPTIDE CARBOXYPEPTIDASE"/>
    <property type="match status" value="1"/>
</dbReference>
<comment type="similarity">
    <text evidence="1">Belongs to the peptidase S66 family.</text>
</comment>
<keyword evidence="2" id="KW-0121">Carboxypeptidase</keyword>
<dbReference type="Pfam" id="PF17676">
    <property type="entry name" value="Peptidase_S66C"/>
    <property type="match status" value="1"/>
</dbReference>
<evidence type="ECO:0000256" key="2">
    <source>
        <dbReference type="ARBA" id="ARBA00022645"/>
    </source>
</evidence>
<dbReference type="InterPro" id="IPR029062">
    <property type="entry name" value="Class_I_gatase-like"/>
</dbReference>
<evidence type="ECO:0000256" key="1">
    <source>
        <dbReference type="ARBA" id="ARBA00010233"/>
    </source>
</evidence>
<dbReference type="SUPFAM" id="SSF52317">
    <property type="entry name" value="Class I glutamine amidotransferase-like"/>
    <property type="match status" value="1"/>
</dbReference>
<dbReference type="CDD" id="cd07025">
    <property type="entry name" value="Peptidase_S66"/>
    <property type="match status" value="1"/>
</dbReference>
<feature type="active site" description="Charge relay system" evidence="6">
    <location>
        <position position="276"/>
    </location>
</feature>
<dbReference type="InterPro" id="IPR027461">
    <property type="entry name" value="Carboxypeptidase_A_C_sf"/>
</dbReference>
<dbReference type="GO" id="GO:0004180">
    <property type="term" value="F:carboxypeptidase activity"/>
    <property type="evidence" value="ECO:0007669"/>
    <property type="project" value="UniProtKB-KW"/>
</dbReference>
<evidence type="ECO:0000313" key="10">
    <source>
        <dbReference type="Proteomes" id="UP000183940"/>
    </source>
</evidence>
<dbReference type="PANTHER" id="PTHR30237">
    <property type="entry name" value="MURAMOYLTETRAPEPTIDE CARBOXYPEPTIDASE"/>
    <property type="match status" value="1"/>
</dbReference>
<dbReference type="STRING" id="1925591.BI308_24770"/>
<evidence type="ECO:0000256" key="5">
    <source>
        <dbReference type="ARBA" id="ARBA00022825"/>
    </source>
</evidence>
<dbReference type="InterPro" id="IPR040921">
    <property type="entry name" value="Peptidase_S66C"/>
</dbReference>
<keyword evidence="3" id="KW-0645">Protease</keyword>
<reference evidence="9" key="1">
    <citation type="submission" date="2016-10" db="EMBL/GenBank/DDBJ databases">
        <title>CRISPR-Cas defence system in Roseofilum reptotaenium: evidence of a bacteriophage-cyanobacterium arms race in the coral black band disease.</title>
        <authorList>
            <person name="Buerger P."/>
            <person name="Wood-Charlson E.M."/>
            <person name="Weynberg K.D."/>
            <person name="Willis B."/>
            <person name="Van Oppen M.J."/>
        </authorList>
    </citation>
    <scope>NUCLEOTIDE SEQUENCE [LARGE SCALE GENOMIC DNA]</scope>
    <source>
        <strain evidence="9">AO1-A</strain>
    </source>
</reference>
<evidence type="ECO:0000256" key="3">
    <source>
        <dbReference type="ARBA" id="ARBA00022670"/>
    </source>
</evidence>
<dbReference type="Gene3D" id="3.50.30.60">
    <property type="entry name" value="LD-carboxypeptidase A C-terminal domain-like"/>
    <property type="match status" value="1"/>
</dbReference>
<evidence type="ECO:0000256" key="4">
    <source>
        <dbReference type="ARBA" id="ARBA00022801"/>
    </source>
</evidence>
<sequence>MPLALALPPPLQAGDQLTVIAPSGPLQEQQRFQAGLELWKQQGYQVKVDERIYDQWGYLAGKDGDRRTQLLDALHDPQCRGILCVRGGYGTTRLLEPWIEDLPWKQYPKWLIGFSDITGLLWSQFYQGVGGGIHAPVLTTLSQEPSWSLERLWAAVRGEPLAALQGKGWGGDRTEGILLPGNLTVATHLLGTPLQPDVQGVILAWEDVGEMPYRIDRMLTQWRMSGLLSQVRGIALGRFSQCEAPQGRPSLTVEEVLGDRLSDLGIPIVSDLPFGHDGENGALPVGASVCLDAQTGRLEFIYSASC</sequence>
<keyword evidence="4" id="KW-0378">Hydrolase</keyword>
<keyword evidence="5" id="KW-0720">Serine protease</keyword>
<feature type="domain" description="LD-carboxypeptidase N-terminal" evidence="7">
    <location>
        <begin position="19"/>
        <end position="125"/>
    </location>
</feature>
<keyword evidence="10" id="KW-1185">Reference proteome</keyword>
<evidence type="ECO:0000259" key="8">
    <source>
        <dbReference type="Pfam" id="PF17676"/>
    </source>
</evidence>
<dbReference type="EMBL" id="MLAW01000075">
    <property type="protein sequence ID" value="OJJ14797.1"/>
    <property type="molecule type" value="Genomic_DNA"/>
</dbReference>
<dbReference type="InterPro" id="IPR003507">
    <property type="entry name" value="S66_fam"/>
</dbReference>
<dbReference type="InterPro" id="IPR027478">
    <property type="entry name" value="LdcA_N"/>
</dbReference>
<evidence type="ECO:0000313" key="9">
    <source>
        <dbReference type="EMBL" id="OJJ14797.1"/>
    </source>
</evidence>
<dbReference type="Pfam" id="PF02016">
    <property type="entry name" value="Peptidase_S66"/>
    <property type="match status" value="1"/>
</dbReference>
<dbReference type="Proteomes" id="UP000183940">
    <property type="component" value="Unassembled WGS sequence"/>
</dbReference>
<feature type="active site" description="Charge relay system" evidence="6">
    <location>
        <position position="206"/>
    </location>
</feature>
<accession>A0A1L9QJR7</accession>
<dbReference type="Gene3D" id="3.40.50.10740">
    <property type="entry name" value="Class I glutamine amidotransferase-like"/>
    <property type="match status" value="1"/>
</dbReference>
<dbReference type="PIRSF" id="PIRSF028757">
    <property type="entry name" value="LD-carboxypeptidase"/>
    <property type="match status" value="1"/>
</dbReference>
<evidence type="ECO:0000256" key="6">
    <source>
        <dbReference type="PIRSR" id="PIRSR028757-1"/>
    </source>
</evidence>
<evidence type="ECO:0000259" key="7">
    <source>
        <dbReference type="Pfam" id="PF02016"/>
    </source>
</evidence>
<dbReference type="AlphaFoldDB" id="A0A1L9QJR7"/>
<dbReference type="GO" id="GO:0008236">
    <property type="term" value="F:serine-type peptidase activity"/>
    <property type="evidence" value="ECO:0007669"/>
    <property type="project" value="UniProtKB-KW"/>
</dbReference>
<organism evidence="9 10">
    <name type="scientific">Roseofilum reptotaenium AO1-A</name>
    <dbReference type="NCBI Taxonomy" id="1925591"/>
    <lineage>
        <taxon>Bacteria</taxon>
        <taxon>Bacillati</taxon>
        <taxon>Cyanobacteriota</taxon>
        <taxon>Cyanophyceae</taxon>
        <taxon>Desertifilales</taxon>
        <taxon>Desertifilaceae</taxon>
        <taxon>Roseofilum</taxon>
    </lineage>
</organism>
<comment type="caution">
    <text evidence="9">The sequence shown here is derived from an EMBL/GenBank/DDBJ whole genome shotgun (WGS) entry which is preliminary data.</text>
</comment>
<feature type="active site" description="Nucleophile" evidence="6">
    <location>
        <position position="115"/>
    </location>
</feature>
<gene>
    <name evidence="9" type="ORF">BI308_24770</name>
</gene>
<protein>
    <submittedName>
        <fullName evidence="9">LD-carboxypeptidase</fullName>
    </submittedName>
</protein>
<dbReference type="InterPro" id="IPR040449">
    <property type="entry name" value="Peptidase_S66_N"/>
</dbReference>
<proteinExistence type="inferred from homology"/>
<name>A0A1L9QJR7_9CYAN</name>
<dbReference type="GO" id="GO:0006508">
    <property type="term" value="P:proteolysis"/>
    <property type="evidence" value="ECO:0007669"/>
    <property type="project" value="UniProtKB-KW"/>
</dbReference>